<keyword evidence="2" id="KW-1185">Reference proteome</keyword>
<accession>F1D149</accession>
<proteinExistence type="predicted"/>
<protein>
    <submittedName>
        <fullName evidence="1">Uncharacterized protein ORF27</fullName>
    </submittedName>
</protein>
<organism evidence="1 2">
    <name type="scientific">Vibrio phage ICP1</name>
    <dbReference type="NCBI Taxonomy" id="979525"/>
    <lineage>
        <taxon>Viruses</taxon>
        <taxon>Duplodnaviria</taxon>
        <taxon>Heunggongvirae</taxon>
        <taxon>Uroviricota</taxon>
        <taxon>Caudoviricetes</taxon>
        <taxon>Mohonavirus</taxon>
        <taxon>Mohonavirus ICP1</taxon>
    </lineage>
</organism>
<dbReference type="KEGG" id="vg:10228506"/>
<reference evidence="1 2" key="1">
    <citation type="journal article" date="2011" name="MBio">
        <title>Evidence of a dominant lineage of Vibrio cholerae-specific lytic bacteriophages shed by cholera patients over a 10-year period in Dhaka, Bangladesh.</title>
        <authorList>
            <person name="Seed K.D."/>
            <person name="Bodi K.L."/>
            <person name="Kropinski A.M."/>
            <person name="Ackermann H.W."/>
            <person name="Calderwood S.B."/>
            <person name="Qadri F."/>
            <person name="Camilli A."/>
        </authorList>
    </citation>
    <scope>NUCLEOTIDE SEQUENCE [LARGE SCALE GENOMIC DNA]</scope>
</reference>
<gene>
    <name evidence="1" type="primary">ORF27</name>
</gene>
<evidence type="ECO:0000313" key="1">
    <source>
        <dbReference type="EMBL" id="ADX87843.1"/>
    </source>
</evidence>
<dbReference type="RefSeq" id="YP_004250968.1">
    <property type="nucleotide sequence ID" value="NC_015157.1"/>
</dbReference>
<dbReference type="EMBL" id="HQ641347">
    <property type="protein sequence ID" value="ADX87843.1"/>
    <property type="molecule type" value="Genomic_DNA"/>
</dbReference>
<dbReference type="Proteomes" id="UP000007502">
    <property type="component" value="Segment"/>
</dbReference>
<sequence length="73" mass="8656">MIINKCIYNGKDIGCGDGVCPDCNWHQHQLWMEAHTHCGEASWGCPEDTFVWYHQDNNNFKKLIIDPRKWDYK</sequence>
<evidence type="ECO:0000313" key="2">
    <source>
        <dbReference type="Proteomes" id="UP000007502"/>
    </source>
</evidence>
<dbReference type="GeneID" id="10228506"/>
<name>F1D149_9CAUD</name>